<gene>
    <name evidence="1" type="ORF">ACHKAR_17665</name>
</gene>
<organism evidence="1 2">
    <name type="scientific">Marinoscillum luteum</name>
    <dbReference type="NCBI Taxonomy" id="861051"/>
    <lineage>
        <taxon>Bacteria</taxon>
        <taxon>Pseudomonadati</taxon>
        <taxon>Bacteroidota</taxon>
        <taxon>Cytophagia</taxon>
        <taxon>Cytophagales</taxon>
        <taxon>Reichenbachiellaceae</taxon>
        <taxon>Marinoscillum</taxon>
    </lineage>
</organism>
<reference evidence="1 2" key="1">
    <citation type="journal article" date="2013" name="Int. J. Syst. Evol. Microbiol.">
        <title>Marinoscillum luteum sp. nov., isolated from marine sediment.</title>
        <authorList>
            <person name="Cha I.T."/>
            <person name="Park S.J."/>
            <person name="Kim S.J."/>
            <person name="Kim J.G."/>
            <person name="Jung M.Y."/>
            <person name="Shin K.S."/>
            <person name="Kwon K.K."/>
            <person name="Yang S.H."/>
            <person name="Seo Y.S."/>
            <person name="Rhee S.K."/>
        </authorList>
    </citation>
    <scope>NUCLEOTIDE SEQUENCE [LARGE SCALE GENOMIC DNA]</scope>
    <source>
        <strain evidence="1 2">KCTC 23939</strain>
    </source>
</reference>
<dbReference type="Proteomes" id="UP001610063">
    <property type="component" value="Unassembled WGS sequence"/>
</dbReference>
<keyword evidence="2" id="KW-1185">Reference proteome</keyword>
<evidence type="ECO:0000313" key="1">
    <source>
        <dbReference type="EMBL" id="MFH6985285.1"/>
    </source>
</evidence>
<dbReference type="EMBL" id="JBIPKE010000019">
    <property type="protein sequence ID" value="MFH6985285.1"/>
    <property type="molecule type" value="Genomic_DNA"/>
</dbReference>
<evidence type="ECO:0000313" key="2">
    <source>
        <dbReference type="Proteomes" id="UP001610063"/>
    </source>
</evidence>
<comment type="caution">
    <text evidence="1">The sequence shown here is derived from an EMBL/GenBank/DDBJ whole genome shotgun (WGS) entry which is preliminary data.</text>
</comment>
<protein>
    <submittedName>
        <fullName evidence="1">Uncharacterized protein</fullName>
    </submittedName>
</protein>
<proteinExistence type="predicted"/>
<accession>A0ABW7NCD0</accession>
<name>A0ABW7NCD0_9BACT</name>
<sequence length="66" mass="7489">MTLLRVHDHQQDLTNDFVKMVRTTIKKGNSVAANKQQIFMMGQEMGFCNDEIRVLLEDAVPSALPL</sequence>
<dbReference type="RefSeq" id="WP_159582676.1">
    <property type="nucleotide sequence ID" value="NZ_JBIPKE010000019.1"/>
</dbReference>